<evidence type="ECO:0000313" key="4">
    <source>
        <dbReference type="Proteomes" id="UP001301769"/>
    </source>
</evidence>
<feature type="signal peptide" evidence="2">
    <location>
        <begin position="1"/>
        <end position="21"/>
    </location>
</feature>
<protein>
    <submittedName>
        <fullName evidence="3">Esterase</fullName>
    </submittedName>
</protein>
<dbReference type="GO" id="GO:0016788">
    <property type="term" value="F:hydrolase activity, acting on ester bonds"/>
    <property type="evidence" value="ECO:0007669"/>
    <property type="project" value="InterPro"/>
</dbReference>
<dbReference type="InterPro" id="IPR036514">
    <property type="entry name" value="SGNH_hydro_sf"/>
</dbReference>
<evidence type="ECO:0000313" key="3">
    <source>
        <dbReference type="EMBL" id="KAK4214535.1"/>
    </source>
</evidence>
<gene>
    <name evidence="3" type="ORF">QBC37DRAFT_314160</name>
</gene>
<proteinExistence type="predicted"/>
<feature type="chain" id="PRO_5042912979" evidence="2">
    <location>
        <begin position="22"/>
        <end position="549"/>
    </location>
</feature>
<sequence length="549" mass="61260">MRLLPLLLAVVGLLAPTPSHSAFIGVTAASLGNKELLKDQPPKENLYQATRSQQQQEQQQVLLPDSIATLPEPGEPDSSINNSDDDDNKPKDPNPLPGWLNKYTPGFVAFGDSYSAGIGTSLPPGTEENSCRQGNGAYPYLIYLDFLAARRHRHDHLDNNKNDTTQVGEGGEPILQWLSCTGSRTDDVLATPGGCPGGDNNTSVSDSQIDLFNFTFPSSSGVKFATLSIGGNDVGFFDVINACVFRFYAFYSGTCEETLLRTEKLKIDQEAQLLVHKIRLILLEILDKVHWERNPDFRVIMTGYARFFNAETEQCDEVSLGVCPKLTRNTRKRMNHLVEGVNLLLHGIAGDVNARFTGTASKKANHIRTKKKVIFVNYDYLFEGHRFCEEGVTEPDFNRTETWFFLPGGGDNLPNKTTTSGGIFSQRQQYERRRQLLFLGTEESHLVDPETCLERITSSKGKESLPPPGGSEQPGATADWGEQALYYMALVKAKNPHLVVEPPLHPLNRGSMWYVPTYYGKTFHPRYLGHQVIRDRIYEVWGENEREGG</sequence>
<dbReference type="SUPFAM" id="SSF52266">
    <property type="entry name" value="SGNH hydrolase"/>
    <property type="match status" value="1"/>
</dbReference>
<reference evidence="3" key="2">
    <citation type="submission" date="2023-05" db="EMBL/GenBank/DDBJ databases">
        <authorList>
            <consortium name="Lawrence Berkeley National Laboratory"/>
            <person name="Steindorff A."/>
            <person name="Hensen N."/>
            <person name="Bonometti L."/>
            <person name="Westerberg I."/>
            <person name="Brannstrom I.O."/>
            <person name="Guillou S."/>
            <person name="Cros-Aarteil S."/>
            <person name="Calhoun S."/>
            <person name="Haridas S."/>
            <person name="Kuo A."/>
            <person name="Mondo S."/>
            <person name="Pangilinan J."/>
            <person name="Riley R."/>
            <person name="Labutti K."/>
            <person name="Andreopoulos B."/>
            <person name="Lipzen A."/>
            <person name="Chen C."/>
            <person name="Yanf M."/>
            <person name="Daum C."/>
            <person name="Ng V."/>
            <person name="Clum A."/>
            <person name="Ohm R."/>
            <person name="Martin F."/>
            <person name="Silar P."/>
            <person name="Natvig D."/>
            <person name="Lalanne C."/>
            <person name="Gautier V."/>
            <person name="Ament-Velasquez S.L."/>
            <person name="Kruys A."/>
            <person name="Hutchinson M.I."/>
            <person name="Powell A.J."/>
            <person name="Barry K."/>
            <person name="Miller A.N."/>
            <person name="Grigoriev I.V."/>
            <person name="Debuchy R."/>
            <person name="Gladieux P."/>
            <person name="Thoren M.H."/>
            <person name="Johannesson H."/>
        </authorList>
    </citation>
    <scope>NUCLEOTIDE SEQUENCE</scope>
    <source>
        <strain evidence="3">PSN293</strain>
    </source>
</reference>
<dbReference type="PANTHER" id="PTHR37981">
    <property type="entry name" value="LIPASE 2"/>
    <property type="match status" value="1"/>
</dbReference>
<dbReference type="PANTHER" id="PTHR37981:SF1">
    <property type="entry name" value="SGNH HYDROLASE-TYPE ESTERASE DOMAIN-CONTAINING PROTEIN"/>
    <property type="match status" value="1"/>
</dbReference>
<dbReference type="InterPro" id="IPR037460">
    <property type="entry name" value="SEST-like"/>
</dbReference>
<dbReference type="EMBL" id="MU858092">
    <property type="protein sequence ID" value="KAK4214535.1"/>
    <property type="molecule type" value="Genomic_DNA"/>
</dbReference>
<dbReference type="GO" id="GO:0006629">
    <property type="term" value="P:lipid metabolic process"/>
    <property type="evidence" value="ECO:0007669"/>
    <property type="project" value="TreeGrafter"/>
</dbReference>
<dbReference type="CDD" id="cd01823">
    <property type="entry name" value="SEST_like"/>
    <property type="match status" value="1"/>
</dbReference>
<dbReference type="Gene3D" id="3.40.50.1110">
    <property type="entry name" value="SGNH hydrolase"/>
    <property type="match status" value="1"/>
</dbReference>
<feature type="region of interest" description="Disordered" evidence="1">
    <location>
        <begin position="67"/>
        <end position="100"/>
    </location>
</feature>
<dbReference type="AlphaFoldDB" id="A0AAN6YAW7"/>
<dbReference type="Proteomes" id="UP001301769">
    <property type="component" value="Unassembled WGS sequence"/>
</dbReference>
<reference evidence="3" key="1">
    <citation type="journal article" date="2023" name="Mol. Phylogenet. Evol.">
        <title>Genome-scale phylogeny and comparative genomics of the fungal order Sordariales.</title>
        <authorList>
            <person name="Hensen N."/>
            <person name="Bonometti L."/>
            <person name="Westerberg I."/>
            <person name="Brannstrom I.O."/>
            <person name="Guillou S."/>
            <person name="Cros-Aarteil S."/>
            <person name="Calhoun S."/>
            <person name="Haridas S."/>
            <person name="Kuo A."/>
            <person name="Mondo S."/>
            <person name="Pangilinan J."/>
            <person name="Riley R."/>
            <person name="LaButti K."/>
            <person name="Andreopoulos B."/>
            <person name="Lipzen A."/>
            <person name="Chen C."/>
            <person name="Yan M."/>
            <person name="Daum C."/>
            <person name="Ng V."/>
            <person name="Clum A."/>
            <person name="Steindorff A."/>
            <person name="Ohm R.A."/>
            <person name="Martin F."/>
            <person name="Silar P."/>
            <person name="Natvig D.O."/>
            <person name="Lalanne C."/>
            <person name="Gautier V."/>
            <person name="Ament-Velasquez S.L."/>
            <person name="Kruys A."/>
            <person name="Hutchinson M.I."/>
            <person name="Powell A.J."/>
            <person name="Barry K."/>
            <person name="Miller A.N."/>
            <person name="Grigoriev I.V."/>
            <person name="Debuchy R."/>
            <person name="Gladieux P."/>
            <person name="Hiltunen Thoren M."/>
            <person name="Johannesson H."/>
        </authorList>
    </citation>
    <scope>NUCLEOTIDE SEQUENCE</scope>
    <source>
        <strain evidence="3">PSN293</strain>
    </source>
</reference>
<keyword evidence="4" id="KW-1185">Reference proteome</keyword>
<evidence type="ECO:0000256" key="2">
    <source>
        <dbReference type="SAM" id="SignalP"/>
    </source>
</evidence>
<keyword evidence="2" id="KW-0732">Signal</keyword>
<comment type="caution">
    <text evidence="3">The sequence shown here is derived from an EMBL/GenBank/DDBJ whole genome shotgun (WGS) entry which is preliminary data.</text>
</comment>
<evidence type="ECO:0000256" key="1">
    <source>
        <dbReference type="SAM" id="MobiDB-lite"/>
    </source>
</evidence>
<name>A0AAN6YAW7_9PEZI</name>
<feature type="region of interest" description="Disordered" evidence="1">
    <location>
        <begin position="458"/>
        <end position="477"/>
    </location>
</feature>
<organism evidence="3 4">
    <name type="scientific">Rhypophila decipiens</name>
    <dbReference type="NCBI Taxonomy" id="261697"/>
    <lineage>
        <taxon>Eukaryota</taxon>
        <taxon>Fungi</taxon>
        <taxon>Dikarya</taxon>
        <taxon>Ascomycota</taxon>
        <taxon>Pezizomycotina</taxon>
        <taxon>Sordariomycetes</taxon>
        <taxon>Sordariomycetidae</taxon>
        <taxon>Sordariales</taxon>
        <taxon>Naviculisporaceae</taxon>
        <taxon>Rhypophila</taxon>
    </lineage>
</organism>
<accession>A0AAN6YAW7</accession>